<accession>A0A932YVX5</accession>
<keyword evidence="1" id="KW-0472">Membrane</keyword>
<keyword evidence="1" id="KW-0812">Transmembrane</keyword>
<reference evidence="2" key="1">
    <citation type="submission" date="2020-07" db="EMBL/GenBank/DDBJ databases">
        <title>Huge and variable diversity of episymbiotic CPR bacteria and DPANN archaea in groundwater ecosystems.</title>
        <authorList>
            <person name="He C.Y."/>
            <person name="Keren R."/>
            <person name="Whittaker M."/>
            <person name="Farag I.F."/>
            <person name="Doudna J."/>
            <person name="Cate J.H.D."/>
            <person name="Banfield J.F."/>
        </authorList>
    </citation>
    <scope>NUCLEOTIDE SEQUENCE</scope>
    <source>
        <strain evidence="2">NC_groundwater_1226_Ag_S-0.1um_59_124</strain>
    </source>
</reference>
<evidence type="ECO:0000256" key="1">
    <source>
        <dbReference type="SAM" id="Phobius"/>
    </source>
</evidence>
<sequence length="71" mass="7818">MERASIAKNKLFLAAVVIALLNPIFSGLIIGLVMFTESELKREGRIVTAFAIIWGILALALLAKFRYLLAI</sequence>
<comment type="caution">
    <text evidence="2">The sequence shown here is derived from an EMBL/GenBank/DDBJ whole genome shotgun (WGS) entry which is preliminary data.</text>
</comment>
<dbReference type="EMBL" id="JACQMJ010000008">
    <property type="protein sequence ID" value="MBI4132376.1"/>
    <property type="molecule type" value="Genomic_DNA"/>
</dbReference>
<organism evidence="2 3">
    <name type="scientific">Candidatus Sungiibacteriota bacterium</name>
    <dbReference type="NCBI Taxonomy" id="2750080"/>
    <lineage>
        <taxon>Bacteria</taxon>
        <taxon>Candidatus Sungiibacteriota</taxon>
    </lineage>
</organism>
<dbReference type="Proteomes" id="UP000704960">
    <property type="component" value="Unassembled WGS sequence"/>
</dbReference>
<evidence type="ECO:0000313" key="2">
    <source>
        <dbReference type="EMBL" id="MBI4132376.1"/>
    </source>
</evidence>
<evidence type="ECO:0000313" key="3">
    <source>
        <dbReference type="Proteomes" id="UP000704960"/>
    </source>
</evidence>
<name>A0A932YVX5_9BACT</name>
<gene>
    <name evidence="2" type="ORF">HY474_01955</name>
</gene>
<feature type="transmembrane region" description="Helical" evidence="1">
    <location>
        <begin position="46"/>
        <end position="65"/>
    </location>
</feature>
<dbReference type="AlphaFoldDB" id="A0A932YVX5"/>
<protein>
    <submittedName>
        <fullName evidence="2">Uncharacterized protein</fullName>
    </submittedName>
</protein>
<proteinExistence type="predicted"/>
<keyword evidence="1" id="KW-1133">Transmembrane helix</keyword>
<feature type="transmembrane region" description="Helical" evidence="1">
    <location>
        <begin position="12"/>
        <end position="34"/>
    </location>
</feature>